<protein>
    <submittedName>
        <fullName evidence="2">Uncharacterized protein</fullName>
    </submittedName>
</protein>
<dbReference type="AlphaFoldDB" id="A0A6A0A8H4"/>
<name>A0A6A0A8H4_HAELA</name>
<feature type="compositionally biased region" description="Basic and acidic residues" evidence="1">
    <location>
        <begin position="10"/>
        <end position="23"/>
    </location>
</feature>
<proteinExistence type="predicted"/>
<evidence type="ECO:0000313" key="3">
    <source>
        <dbReference type="Proteomes" id="UP000485058"/>
    </source>
</evidence>
<feature type="region of interest" description="Disordered" evidence="1">
    <location>
        <begin position="1"/>
        <end position="23"/>
    </location>
</feature>
<gene>
    <name evidence="2" type="ORF">HaLaN_27584</name>
</gene>
<accession>A0A6A0A8H4</accession>
<organism evidence="2 3">
    <name type="scientific">Haematococcus lacustris</name>
    <name type="common">Green alga</name>
    <name type="synonym">Haematococcus pluvialis</name>
    <dbReference type="NCBI Taxonomy" id="44745"/>
    <lineage>
        <taxon>Eukaryota</taxon>
        <taxon>Viridiplantae</taxon>
        <taxon>Chlorophyta</taxon>
        <taxon>core chlorophytes</taxon>
        <taxon>Chlorophyceae</taxon>
        <taxon>CS clade</taxon>
        <taxon>Chlamydomonadales</taxon>
        <taxon>Haematococcaceae</taxon>
        <taxon>Haematococcus</taxon>
    </lineage>
</organism>
<evidence type="ECO:0000256" key="1">
    <source>
        <dbReference type="SAM" id="MobiDB-lite"/>
    </source>
</evidence>
<dbReference type="Proteomes" id="UP000485058">
    <property type="component" value="Unassembled WGS sequence"/>
</dbReference>
<dbReference type="EMBL" id="BLLF01004135">
    <property type="protein sequence ID" value="GFH29000.1"/>
    <property type="molecule type" value="Genomic_DNA"/>
</dbReference>
<sequence length="68" mass="7308">MRPGRAKGARGSEEKECASQGKVRCEEQGGAHRFCGTVKWIGGELKEPGAQDQSLAGSHEVQPRDAAW</sequence>
<keyword evidence="3" id="KW-1185">Reference proteome</keyword>
<feature type="region of interest" description="Disordered" evidence="1">
    <location>
        <begin position="46"/>
        <end position="68"/>
    </location>
</feature>
<comment type="caution">
    <text evidence="2">The sequence shown here is derived from an EMBL/GenBank/DDBJ whole genome shotgun (WGS) entry which is preliminary data.</text>
</comment>
<evidence type="ECO:0000313" key="2">
    <source>
        <dbReference type="EMBL" id="GFH29000.1"/>
    </source>
</evidence>
<reference evidence="2 3" key="1">
    <citation type="submission" date="2020-02" db="EMBL/GenBank/DDBJ databases">
        <title>Draft genome sequence of Haematococcus lacustris strain NIES-144.</title>
        <authorList>
            <person name="Morimoto D."/>
            <person name="Nakagawa S."/>
            <person name="Yoshida T."/>
            <person name="Sawayama S."/>
        </authorList>
    </citation>
    <scope>NUCLEOTIDE SEQUENCE [LARGE SCALE GENOMIC DNA]</scope>
    <source>
        <strain evidence="2 3">NIES-144</strain>
    </source>
</reference>